<dbReference type="EMBL" id="QKPI01000118">
    <property type="protein sequence ID" value="RWT71427.1"/>
    <property type="molecule type" value="Genomic_DNA"/>
</dbReference>
<dbReference type="PRINTS" id="PR01296">
    <property type="entry name" value="CLOACNIMMNTY"/>
</dbReference>
<comment type="caution">
    <text evidence="1">The sequence shown here is derived from an EMBL/GenBank/DDBJ whole genome shotgun (WGS) entry which is preliminary data.</text>
</comment>
<name>A0AB37VAV2_ENTCL</name>
<dbReference type="Proteomes" id="UP000289016">
    <property type="component" value="Unassembled WGS sequence"/>
</dbReference>
<sequence length="82" mass="9502">MGLKLTLEWFRKSDEIFVGEETSADLGNDGSIINKLGLPFDGRIYDGGFDVLASWIIDLQPLFTHKIDFQRFDYQLVFERIE</sequence>
<reference evidence="1 2" key="1">
    <citation type="submission" date="2018-06" db="EMBL/GenBank/DDBJ databases">
        <title>Carbapenemase-producing Enterobacteriaceae present in wastewater treatment plant effluent and nearby surface waters in the US.</title>
        <authorList>
            <person name="Mathys D.A."/>
            <person name="Mollenkopf D.F."/>
            <person name="Feicht S.M."/>
            <person name="Adams R.J."/>
            <person name="Albers A.L."/>
            <person name="Grooters S.V."/>
            <person name="Stuever D.M."/>
            <person name="Daniels J.B."/>
            <person name="Wittum T.E."/>
        </authorList>
    </citation>
    <scope>NUCLEOTIDE SEQUENCE [LARGE SCALE GENOMIC DNA]</scope>
    <source>
        <strain evidence="1 2">GEO_23_Down_A</strain>
    </source>
</reference>
<dbReference type="InterPro" id="IPR003063">
    <property type="entry name" value="Cloacn_immnty_fam"/>
</dbReference>
<dbReference type="Gene3D" id="3.10.50.20">
    <property type="entry name" value="Cloacin immunity protein"/>
    <property type="match status" value="1"/>
</dbReference>
<proteinExistence type="predicted"/>
<dbReference type="GO" id="GO:0030153">
    <property type="term" value="P:bacteriocin immunity"/>
    <property type="evidence" value="ECO:0007669"/>
    <property type="project" value="InterPro"/>
</dbReference>
<dbReference type="GO" id="GO:0015643">
    <property type="term" value="F:toxic substance binding"/>
    <property type="evidence" value="ECO:0007669"/>
    <property type="project" value="InterPro"/>
</dbReference>
<evidence type="ECO:0000313" key="2">
    <source>
        <dbReference type="Proteomes" id="UP000289016"/>
    </source>
</evidence>
<evidence type="ECO:0000313" key="1">
    <source>
        <dbReference type="EMBL" id="RWT71427.1"/>
    </source>
</evidence>
<dbReference type="Pfam" id="PF03513">
    <property type="entry name" value="Cloacin_immun"/>
    <property type="match status" value="1"/>
</dbReference>
<dbReference type="InterPro" id="IPR036528">
    <property type="entry name" value="Cloacn_immnty_sf"/>
</dbReference>
<organism evidence="1 2">
    <name type="scientific">Enterobacter cloacae</name>
    <dbReference type="NCBI Taxonomy" id="550"/>
    <lineage>
        <taxon>Bacteria</taxon>
        <taxon>Pseudomonadati</taxon>
        <taxon>Pseudomonadota</taxon>
        <taxon>Gammaproteobacteria</taxon>
        <taxon>Enterobacterales</taxon>
        <taxon>Enterobacteriaceae</taxon>
        <taxon>Enterobacter</taxon>
        <taxon>Enterobacter cloacae complex</taxon>
    </lineage>
</organism>
<gene>
    <name evidence="1" type="ORF">DN595_25465</name>
</gene>
<accession>A0AB37VAV2</accession>
<dbReference type="AlphaFoldDB" id="A0AB37VAV2"/>
<dbReference type="RefSeq" id="WP_128340289.1">
    <property type="nucleotide sequence ID" value="NZ_QKPI01000118.1"/>
</dbReference>
<protein>
    <submittedName>
        <fullName evidence="1">Cloacin</fullName>
    </submittedName>
</protein>
<dbReference type="SUPFAM" id="SSF54552">
    <property type="entry name" value="Colicin E3 immunity protein"/>
    <property type="match status" value="1"/>
</dbReference>